<dbReference type="Gene3D" id="3.30.1330.30">
    <property type="match status" value="1"/>
</dbReference>
<accession>A0A9P4TTF9</accession>
<dbReference type="EMBL" id="MU007111">
    <property type="protein sequence ID" value="KAF2420304.1"/>
    <property type="molecule type" value="Genomic_DNA"/>
</dbReference>
<evidence type="ECO:0000313" key="7">
    <source>
        <dbReference type="Proteomes" id="UP000800235"/>
    </source>
</evidence>
<dbReference type="InterPro" id="IPR024049">
    <property type="entry name" value="eRF1_1_sf"/>
</dbReference>
<keyword evidence="4" id="KW-0648">Protein biosynthesis</keyword>
<dbReference type="PANTHER" id="PTHR10113">
    <property type="entry name" value="PEPTIDE CHAIN RELEASE FACTOR SUBUNIT 1"/>
    <property type="match status" value="1"/>
</dbReference>
<dbReference type="SUPFAM" id="SSF55481">
    <property type="entry name" value="N-terminal domain of eukaryotic peptide chain release factor subunit 1, ERF1"/>
    <property type="match status" value="1"/>
</dbReference>
<dbReference type="Gene3D" id="3.30.420.60">
    <property type="entry name" value="eRF1 domain 2"/>
    <property type="match status" value="1"/>
</dbReference>
<evidence type="ECO:0000256" key="2">
    <source>
        <dbReference type="ARBA" id="ARBA00005326"/>
    </source>
</evidence>
<dbReference type="Gene3D" id="3.30.960.10">
    <property type="entry name" value="eRF1 domain 1"/>
    <property type="match status" value="1"/>
</dbReference>
<dbReference type="SUPFAM" id="SSF55315">
    <property type="entry name" value="L30e-like"/>
    <property type="match status" value="1"/>
</dbReference>
<protein>
    <submittedName>
        <fullName evidence="6">Eukaryotic peptide chain release factor subunit 1</fullName>
    </submittedName>
</protein>
<dbReference type="InterPro" id="IPR005141">
    <property type="entry name" value="eRF1_2"/>
</dbReference>
<dbReference type="AlphaFoldDB" id="A0A9P4TTF9"/>
<dbReference type="Pfam" id="PF03465">
    <property type="entry name" value="eRF1_3"/>
    <property type="match status" value="1"/>
</dbReference>
<dbReference type="Pfam" id="PF03464">
    <property type="entry name" value="eRF1_2"/>
    <property type="match status" value="1"/>
</dbReference>
<evidence type="ECO:0000256" key="1">
    <source>
        <dbReference type="ARBA" id="ARBA00004496"/>
    </source>
</evidence>
<dbReference type="GO" id="GO:0005737">
    <property type="term" value="C:cytoplasm"/>
    <property type="evidence" value="ECO:0007669"/>
    <property type="project" value="UniProtKB-SubCell"/>
</dbReference>
<evidence type="ECO:0000259" key="5">
    <source>
        <dbReference type="SMART" id="SM01194"/>
    </source>
</evidence>
<dbReference type="GO" id="GO:0003747">
    <property type="term" value="F:translation release factor activity"/>
    <property type="evidence" value="ECO:0007669"/>
    <property type="project" value="InterPro"/>
</dbReference>
<comment type="similarity">
    <text evidence="2">Belongs to the eukaryotic release factor 1 family.</text>
</comment>
<evidence type="ECO:0000313" key="6">
    <source>
        <dbReference type="EMBL" id="KAF2420304.1"/>
    </source>
</evidence>
<sequence>MSDTNHHELFKLRKKIKQLEAVQGNGTSMITLVIPPKESISKSTKLLTDEYGAASNIKSRTNRLSVQTAIRSVQAKLQLIPRVPVNGVAIFCGEAVGSDGKIKKITEAIEPSKSIGFGLEMVDEDDGEFGFINVNGKGVLIATLSGTMKTVLVRYSVQLPKKHSRGGQSALRFSRLRDEARHNYIRKIAEIAGECFVKDNTIGVQGIILAGCADLKTDLQNSELFDRKLRGKILAVVDCEYGGESGFNTAVEASAGVLGNVKLVQEKEILKKYYEDIALDTGKVTYGITDTIKALEMGAVESVIIYEDLEVDVVGRGVVIGDKEMYNTPTIFAVNGSGNMALTEWLVDNHHRFGVQLHFVSDSSAEGSQFVKGLGGIGAFLR</sequence>
<reference evidence="6" key="1">
    <citation type="journal article" date="2020" name="Stud. Mycol.">
        <title>101 Dothideomycetes genomes: a test case for predicting lifestyles and emergence of pathogens.</title>
        <authorList>
            <person name="Haridas S."/>
            <person name="Albert R."/>
            <person name="Binder M."/>
            <person name="Bloem J."/>
            <person name="Labutti K."/>
            <person name="Salamov A."/>
            <person name="Andreopoulos B."/>
            <person name="Baker S."/>
            <person name="Barry K."/>
            <person name="Bills G."/>
            <person name="Bluhm B."/>
            <person name="Cannon C."/>
            <person name="Castanera R."/>
            <person name="Culley D."/>
            <person name="Daum C."/>
            <person name="Ezra D."/>
            <person name="Gonzalez J."/>
            <person name="Henrissat B."/>
            <person name="Kuo A."/>
            <person name="Liang C."/>
            <person name="Lipzen A."/>
            <person name="Lutzoni F."/>
            <person name="Magnuson J."/>
            <person name="Mondo S."/>
            <person name="Nolan M."/>
            <person name="Ohm R."/>
            <person name="Pangilinan J."/>
            <person name="Park H.-J."/>
            <person name="Ramirez L."/>
            <person name="Alfaro M."/>
            <person name="Sun H."/>
            <person name="Tritt A."/>
            <person name="Yoshinaga Y."/>
            <person name="Zwiers L.-H."/>
            <person name="Turgeon B."/>
            <person name="Goodwin S."/>
            <person name="Spatafora J."/>
            <person name="Crous P."/>
            <person name="Grigoriev I."/>
        </authorList>
    </citation>
    <scope>NUCLEOTIDE SEQUENCE</scope>
    <source>
        <strain evidence="6">CBS 130266</strain>
    </source>
</reference>
<dbReference type="InterPro" id="IPR005142">
    <property type="entry name" value="eRF1_3"/>
</dbReference>
<dbReference type="NCBIfam" id="TIGR03676">
    <property type="entry name" value="aRF1_eRF1"/>
    <property type="match status" value="1"/>
</dbReference>
<dbReference type="InterPro" id="IPR029064">
    <property type="entry name" value="Ribosomal_eL30-like_sf"/>
</dbReference>
<organism evidence="6 7">
    <name type="scientific">Tothia fuscella</name>
    <dbReference type="NCBI Taxonomy" id="1048955"/>
    <lineage>
        <taxon>Eukaryota</taxon>
        <taxon>Fungi</taxon>
        <taxon>Dikarya</taxon>
        <taxon>Ascomycota</taxon>
        <taxon>Pezizomycotina</taxon>
        <taxon>Dothideomycetes</taxon>
        <taxon>Pleosporomycetidae</taxon>
        <taxon>Venturiales</taxon>
        <taxon>Cylindrosympodiaceae</taxon>
        <taxon>Tothia</taxon>
    </lineage>
</organism>
<dbReference type="Pfam" id="PF03463">
    <property type="entry name" value="eRF1_1"/>
    <property type="match status" value="1"/>
</dbReference>
<comment type="subcellular location">
    <subcellularLocation>
        <location evidence="1">Cytoplasm</location>
    </subcellularLocation>
</comment>
<name>A0A9P4TTF9_9PEZI</name>
<dbReference type="OrthoDB" id="10254527at2759"/>
<dbReference type="SMART" id="SM01194">
    <property type="entry name" value="eRF1_1"/>
    <property type="match status" value="1"/>
</dbReference>
<gene>
    <name evidence="6" type="ORF">EJ08DRAFT_665661</name>
</gene>
<dbReference type="InterPro" id="IPR005140">
    <property type="entry name" value="eRF1_Pelota-like_N"/>
</dbReference>
<dbReference type="Proteomes" id="UP000800235">
    <property type="component" value="Unassembled WGS sequence"/>
</dbReference>
<feature type="domain" description="eRF1/Pelota-like N-terminal" evidence="5">
    <location>
        <begin position="1"/>
        <end position="123"/>
    </location>
</feature>
<evidence type="ECO:0000256" key="3">
    <source>
        <dbReference type="ARBA" id="ARBA00022490"/>
    </source>
</evidence>
<comment type="caution">
    <text evidence="6">The sequence shown here is derived from an EMBL/GenBank/DDBJ whole genome shotgun (WGS) entry which is preliminary data.</text>
</comment>
<dbReference type="InterPro" id="IPR042226">
    <property type="entry name" value="eFR1_2_sf"/>
</dbReference>
<keyword evidence="7" id="KW-1185">Reference proteome</keyword>
<dbReference type="SUPFAM" id="SSF53137">
    <property type="entry name" value="Translational machinery components"/>
    <property type="match status" value="1"/>
</dbReference>
<dbReference type="InterPro" id="IPR004403">
    <property type="entry name" value="Peptide_chain-rel_eRF1/aRF1"/>
</dbReference>
<proteinExistence type="inferred from homology"/>
<evidence type="ECO:0000256" key="4">
    <source>
        <dbReference type="ARBA" id="ARBA00022917"/>
    </source>
</evidence>
<keyword evidence="3" id="KW-0963">Cytoplasm</keyword>